<dbReference type="CDD" id="cd00093">
    <property type="entry name" value="HTH_XRE"/>
    <property type="match status" value="1"/>
</dbReference>
<dbReference type="Pfam" id="PF17765">
    <property type="entry name" value="MLTR_LBD"/>
    <property type="match status" value="1"/>
</dbReference>
<dbReference type="Gene3D" id="3.30.450.180">
    <property type="match status" value="1"/>
</dbReference>
<dbReference type="Proteomes" id="UP000658127">
    <property type="component" value="Unassembled WGS sequence"/>
</dbReference>
<protein>
    <submittedName>
        <fullName evidence="2">Transcriptional regulator</fullName>
    </submittedName>
</protein>
<dbReference type="Pfam" id="PF13560">
    <property type="entry name" value="HTH_31"/>
    <property type="match status" value="1"/>
</dbReference>
<dbReference type="SMART" id="SM00530">
    <property type="entry name" value="HTH_XRE"/>
    <property type="match status" value="1"/>
</dbReference>
<proteinExistence type="predicted"/>
<feature type="domain" description="HTH cro/C1-type" evidence="1">
    <location>
        <begin position="12"/>
        <end position="66"/>
    </location>
</feature>
<dbReference type="PROSITE" id="PS50943">
    <property type="entry name" value="HTH_CROC1"/>
    <property type="match status" value="1"/>
</dbReference>
<reference evidence="3" key="1">
    <citation type="journal article" date="2019" name="Int. J. Syst. Evol. Microbiol.">
        <title>The Global Catalogue of Microorganisms (GCM) 10K type strain sequencing project: providing services to taxonomists for standard genome sequencing and annotation.</title>
        <authorList>
            <consortium name="The Broad Institute Genomics Platform"/>
            <consortium name="The Broad Institute Genome Sequencing Center for Infectious Disease"/>
            <person name="Wu L."/>
            <person name="Ma J."/>
        </authorList>
    </citation>
    <scope>NUCLEOTIDE SEQUENCE [LARGE SCALE GENOMIC DNA]</scope>
    <source>
        <strain evidence="3">CGMCC 4.7329</strain>
    </source>
</reference>
<dbReference type="EMBL" id="BMNE01000002">
    <property type="protein sequence ID" value="GGN75478.1"/>
    <property type="molecule type" value="Genomic_DNA"/>
</dbReference>
<keyword evidence="3" id="KW-1185">Reference proteome</keyword>
<dbReference type="PANTHER" id="PTHR35010">
    <property type="entry name" value="BLL4672 PROTEIN-RELATED"/>
    <property type="match status" value="1"/>
</dbReference>
<organism evidence="2 3">
    <name type="scientific">Nocardia rhizosphaerihabitans</name>
    <dbReference type="NCBI Taxonomy" id="1691570"/>
    <lineage>
        <taxon>Bacteria</taxon>
        <taxon>Bacillati</taxon>
        <taxon>Actinomycetota</taxon>
        <taxon>Actinomycetes</taxon>
        <taxon>Mycobacteriales</taxon>
        <taxon>Nocardiaceae</taxon>
        <taxon>Nocardia</taxon>
    </lineage>
</organism>
<evidence type="ECO:0000259" key="1">
    <source>
        <dbReference type="PROSITE" id="PS50943"/>
    </source>
</evidence>
<dbReference type="Gene3D" id="1.10.260.40">
    <property type="entry name" value="lambda repressor-like DNA-binding domains"/>
    <property type="match status" value="1"/>
</dbReference>
<dbReference type="InterPro" id="IPR001387">
    <property type="entry name" value="Cro/C1-type_HTH"/>
</dbReference>
<dbReference type="SUPFAM" id="SSF47413">
    <property type="entry name" value="lambda repressor-like DNA-binding domains"/>
    <property type="match status" value="1"/>
</dbReference>
<comment type="caution">
    <text evidence="2">The sequence shown here is derived from an EMBL/GenBank/DDBJ whole genome shotgun (WGS) entry which is preliminary data.</text>
</comment>
<dbReference type="InterPro" id="IPR041413">
    <property type="entry name" value="MLTR_LBD"/>
</dbReference>
<accession>A0ABQ2KAS9</accession>
<sequence>MENPYPPIARYLRERRESAGLTRAALSAAAGISPALIQKIEQGTRPPTLEALTALFDALTVPEVMRDHLISLSITGRYDPVSPPLVRPADQVLLDGITHPASLQMHPTYDVVATNAAWRLHFPGLETGLSMLEWMLLDPRAKTALVDWEQQVHMCVYGFRVMGPGLASQQRIAEIVEACAEAPEWTKFWTTDPAAPHSLDDPVMYCRDPRTGATTAMTVHSLGASLIPRREWSLVVYAPRQID</sequence>
<dbReference type="RefSeq" id="WP_189026290.1">
    <property type="nucleotide sequence ID" value="NZ_BMNE01000002.1"/>
</dbReference>
<dbReference type="PANTHER" id="PTHR35010:SF2">
    <property type="entry name" value="BLL4672 PROTEIN"/>
    <property type="match status" value="1"/>
</dbReference>
<dbReference type="InterPro" id="IPR010982">
    <property type="entry name" value="Lambda_DNA-bd_dom_sf"/>
</dbReference>
<evidence type="ECO:0000313" key="3">
    <source>
        <dbReference type="Proteomes" id="UP000658127"/>
    </source>
</evidence>
<evidence type="ECO:0000313" key="2">
    <source>
        <dbReference type="EMBL" id="GGN75478.1"/>
    </source>
</evidence>
<gene>
    <name evidence="2" type="ORF">GCM10011610_19800</name>
</gene>
<name>A0ABQ2KAS9_9NOCA</name>